<dbReference type="Pfam" id="PF08038">
    <property type="entry name" value="Tom7"/>
    <property type="match status" value="1"/>
</dbReference>
<evidence type="ECO:0000256" key="2">
    <source>
        <dbReference type="ARBA" id="ARBA00004572"/>
    </source>
</evidence>
<evidence type="ECO:0000256" key="12">
    <source>
        <dbReference type="ARBA" id="ARBA00023128"/>
    </source>
</evidence>
<evidence type="ECO:0000256" key="9">
    <source>
        <dbReference type="ARBA" id="ARBA00022792"/>
    </source>
</evidence>
<feature type="non-terminal residue" evidence="16">
    <location>
        <position position="418"/>
    </location>
</feature>
<evidence type="ECO:0000313" key="16">
    <source>
        <dbReference type="EMBL" id="TQN66124.1"/>
    </source>
</evidence>
<dbReference type="InterPro" id="IPR012621">
    <property type="entry name" value="Tom7"/>
</dbReference>
<keyword evidence="9" id="KW-0999">Mitochondrion inner membrane</keyword>
<keyword evidence="8" id="KW-1000">Mitochondrion outer membrane</keyword>
<dbReference type="GO" id="GO:0006862">
    <property type="term" value="P:nucleotide transport"/>
    <property type="evidence" value="ECO:0007669"/>
    <property type="project" value="InterPro"/>
</dbReference>
<keyword evidence="17" id="KW-1185">Reference proteome</keyword>
<dbReference type="PANTHER" id="PTHR45683">
    <property type="entry name" value="MITOCHONDRIAL NICOTINAMIDE ADENINE DINUCLEOTIDE TRANSPORTER 1-RELATED-RELATED"/>
    <property type="match status" value="1"/>
</dbReference>
<evidence type="ECO:0000256" key="7">
    <source>
        <dbReference type="ARBA" id="ARBA00022737"/>
    </source>
</evidence>
<keyword evidence="7" id="KW-0677">Repeat</keyword>
<keyword evidence="10" id="KW-0653">Protein transport</keyword>
<comment type="caution">
    <text evidence="16">The sequence shown here is derived from an EMBL/GenBank/DDBJ whole genome shotgun (WGS) entry which is preliminary data.</text>
</comment>
<dbReference type="AlphaFoldDB" id="A0A5Q4BHI7"/>
<protein>
    <submittedName>
        <fullName evidence="16">Mitochondrial FAD carrier protein FLX1</fullName>
    </submittedName>
</protein>
<evidence type="ECO:0000256" key="1">
    <source>
        <dbReference type="ARBA" id="ARBA00004141"/>
    </source>
</evidence>
<dbReference type="GO" id="GO:0030150">
    <property type="term" value="P:protein import into mitochondrial matrix"/>
    <property type="evidence" value="ECO:0007669"/>
    <property type="project" value="InterPro"/>
</dbReference>
<proteinExistence type="inferred from homology"/>
<dbReference type="InterPro" id="IPR023395">
    <property type="entry name" value="MCP_dom_sf"/>
</dbReference>
<reference evidence="16 17" key="1">
    <citation type="journal article" date="2019" name="Sci. Rep.">
        <title>Colletotrichum shisoi sp. nov., an anthracnose pathogen of Perilla frutescens in Japan: molecular phylogenetic, morphological and genomic evidence.</title>
        <authorList>
            <person name="Gan P."/>
            <person name="Tsushima A."/>
            <person name="Hiroyama R."/>
            <person name="Narusaka M."/>
            <person name="Takano Y."/>
            <person name="Narusaka Y."/>
            <person name="Kawaradani M."/>
            <person name="Damm U."/>
            <person name="Shirasu K."/>
        </authorList>
    </citation>
    <scope>NUCLEOTIDE SEQUENCE [LARGE SCALE GENOMIC DNA]</scope>
    <source>
        <strain evidence="16 17">PG-2018a</strain>
    </source>
</reference>
<feature type="repeat" description="Solcar" evidence="14">
    <location>
        <begin position="71"/>
        <end position="161"/>
    </location>
</feature>
<evidence type="ECO:0000256" key="6">
    <source>
        <dbReference type="ARBA" id="ARBA00022692"/>
    </source>
</evidence>
<dbReference type="Proteomes" id="UP000326340">
    <property type="component" value="Unassembled WGS sequence"/>
</dbReference>
<accession>A0A5Q4BHI7</accession>
<evidence type="ECO:0000256" key="10">
    <source>
        <dbReference type="ARBA" id="ARBA00022927"/>
    </source>
</evidence>
<dbReference type="InterPro" id="IPR044712">
    <property type="entry name" value="SLC25A32-like"/>
</dbReference>
<comment type="subcellular location">
    <subcellularLocation>
        <location evidence="1">Membrane</location>
        <topology evidence="1">Multi-pass membrane protein</topology>
    </subcellularLocation>
    <subcellularLocation>
        <location evidence="2">Mitochondrion outer membrane</location>
        <topology evidence="2">Single-pass membrane protein</topology>
    </subcellularLocation>
</comment>
<keyword evidence="12" id="KW-0496">Mitochondrion</keyword>
<dbReference type="EMBL" id="PUHP01001325">
    <property type="protein sequence ID" value="TQN66124.1"/>
    <property type="molecule type" value="Genomic_DNA"/>
</dbReference>
<evidence type="ECO:0000256" key="13">
    <source>
        <dbReference type="ARBA" id="ARBA00023136"/>
    </source>
</evidence>
<feature type="repeat" description="Solcar" evidence="14">
    <location>
        <begin position="188"/>
        <end position="275"/>
    </location>
</feature>
<dbReference type="Pfam" id="PF00153">
    <property type="entry name" value="Mito_carr"/>
    <property type="match status" value="3"/>
</dbReference>
<name>A0A5Q4BHI7_9PEZI</name>
<evidence type="ECO:0000256" key="8">
    <source>
        <dbReference type="ARBA" id="ARBA00022787"/>
    </source>
</evidence>
<dbReference type="InterPro" id="IPR018108">
    <property type="entry name" value="MCP_transmembrane"/>
</dbReference>
<keyword evidence="5 15" id="KW-0813">Transport</keyword>
<keyword evidence="13 14" id="KW-0472">Membrane</keyword>
<dbReference type="SUPFAM" id="SSF103506">
    <property type="entry name" value="Mitochondrial carrier"/>
    <property type="match status" value="1"/>
</dbReference>
<evidence type="ECO:0000256" key="3">
    <source>
        <dbReference type="ARBA" id="ARBA00006375"/>
    </source>
</evidence>
<organism evidence="16 17">
    <name type="scientific">Colletotrichum shisoi</name>
    <dbReference type="NCBI Taxonomy" id="2078593"/>
    <lineage>
        <taxon>Eukaryota</taxon>
        <taxon>Fungi</taxon>
        <taxon>Dikarya</taxon>
        <taxon>Ascomycota</taxon>
        <taxon>Pezizomycotina</taxon>
        <taxon>Sordariomycetes</taxon>
        <taxon>Hypocreomycetidae</taxon>
        <taxon>Glomerellales</taxon>
        <taxon>Glomerellaceae</taxon>
        <taxon>Colletotrichum</taxon>
        <taxon>Colletotrichum destructivum species complex</taxon>
    </lineage>
</organism>
<keyword evidence="11" id="KW-1133">Transmembrane helix</keyword>
<evidence type="ECO:0000313" key="17">
    <source>
        <dbReference type="Proteomes" id="UP000326340"/>
    </source>
</evidence>
<gene>
    <name evidence="16" type="primary">FLX1</name>
    <name evidence="16" type="ORF">CSHISOI_09329</name>
</gene>
<dbReference type="Gene3D" id="1.50.40.10">
    <property type="entry name" value="Mitochondrial carrier domain"/>
    <property type="match status" value="2"/>
</dbReference>
<dbReference type="OrthoDB" id="428293at2759"/>
<dbReference type="PROSITE" id="PS50920">
    <property type="entry name" value="SOLCAR"/>
    <property type="match status" value="3"/>
</dbReference>
<evidence type="ECO:0000256" key="15">
    <source>
        <dbReference type="RuleBase" id="RU000488"/>
    </source>
</evidence>
<comment type="similarity">
    <text evidence="3 15">Belongs to the mitochondrial carrier (TC 2.A.29) family.</text>
</comment>
<evidence type="ECO:0000256" key="4">
    <source>
        <dbReference type="ARBA" id="ARBA00010917"/>
    </source>
</evidence>
<feature type="repeat" description="Solcar" evidence="14">
    <location>
        <begin position="294"/>
        <end position="377"/>
    </location>
</feature>
<evidence type="ECO:0000256" key="11">
    <source>
        <dbReference type="ARBA" id="ARBA00022989"/>
    </source>
</evidence>
<comment type="similarity">
    <text evidence="4">Belongs to the Tom7 family.</text>
</comment>
<keyword evidence="6 14" id="KW-0812">Transmembrane</keyword>
<dbReference type="GO" id="GO:0005742">
    <property type="term" value="C:mitochondrial outer membrane translocase complex"/>
    <property type="evidence" value="ECO:0007669"/>
    <property type="project" value="InterPro"/>
</dbReference>
<evidence type="ECO:0000256" key="5">
    <source>
        <dbReference type="ARBA" id="ARBA00022448"/>
    </source>
</evidence>
<evidence type="ECO:0000256" key="14">
    <source>
        <dbReference type="PROSITE-ProRule" id="PRU00282"/>
    </source>
</evidence>
<sequence>MFTLSEESKERIGKIIEISRIAIHYGYLPLVLYLGYTRSEPRPPFIRYVFTLQCDQESLDSMSDSKNAGISPALVESVAGLSAGSVATLVVHPLDIVKTRMQIHRSAANPSVSLTTMSLIRTLTQNPHPIASLYRGLTPNLIGNASSWSAFFFFKSRVERAFAYWRAGYLPLARGSGLEARNLTKEHLTTQDFFVSSALAGALTQVLTNPIWVLKTRMISSDRTAAGAYSSMWAGARVLYRSEGRRGFYRGLGVSLIGVSHGAVQFAVYEPAKKMYFAGRRRKGDDGGRLSNEATVVISSAAKLVAGAVTYPYQVLRSRLQNYDADERFGRGIRGVVARIWQEEGPRGFYRGLMPGVVRVMPATWVTFLVYENVKCHGVIGETQATVHEFEEEQLISLIAASFSPMATQQRSLCSQYS</sequence>